<gene>
    <name evidence="1" type="ORF">AW09_001870</name>
</gene>
<sequence length="151" mass="16147">MHLDFLAVGLEQPDLRTQALAGRLATALRINHHQRRKACDLIDLFGNGHAFLDILELHETRVLGDDRSRVRIPAGQPGTGLDGLTVSDLQCRAIGDFVLLTLATVVVGNQDLAGTGDDNLLSLGAGNVAHRRSEAHHTGTVRLDVARHGGA</sequence>
<proteinExistence type="predicted"/>
<organism evidence="1 2">
    <name type="scientific">Candidatus Accumulibacter phosphatis</name>
    <dbReference type="NCBI Taxonomy" id="327160"/>
    <lineage>
        <taxon>Bacteria</taxon>
        <taxon>Pseudomonadati</taxon>
        <taxon>Pseudomonadota</taxon>
        <taxon>Betaproteobacteria</taxon>
        <taxon>Candidatus Accumulibacter</taxon>
    </lineage>
</organism>
<reference evidence="1 2" key="1">
    <citation type="submission" date="2014-02" db="EMBL/GenBank/DDBJ databases">
        <title>Expanding our view of genomic diversity in Candidatus Accumulibacter clades.</title>
        <authorList>
            <person name="Skennerton C.T."/>
            <person name="Barr J.J."/>
            <person name="Slater F.R."/>
            <person name="Bond P.L."/>
            <person name="Tyson G.W."/>
        </authorList>
    </citation>
    <scope>NUCLEOTIDE SEQUENCE [LARGE SCALE GENOMIC DNA]</scope>
    <source>
        <strain evidence="2">BA-91</strain>
    </source>
</reference>
<accession>A0A080M711</accession>
<comment type="caution">
    <text evidence="1">The sequence shown here is derived from an EMBL/GenBank/DDBJ whole genome shotgun (WGS) entry which is preliminary data.</text>
</comment>
<name>A0A080M711_9PROT</name>
<evidence type="ECO:0000313" key="2">
    <source>
        <dbReference type="Proteomes" id="UP000020077"/>
    </source>
</evidence>
<protein>
    <submittedName>
        <fullName evidence="1">Uncharacterized protein</fullName>
    </submittedName>
</protein>
<evidence type="ECO:0000313" key="1">
    <source>
        <dbReference type="EMBL" id="KFB72909.1"/>
    </source>
</evidence>
<dbReference type="AlphaFoldDB" id="A0A080M711"/>
<dbReference type="EMBL" id="JDVG02000321">
    <property type="protein sequence ID" value="KFB72909.1"/>
    <property type="molecule type" value="Genomic_DNA"/>
</dbReference>
<dbReference type="Proteomes" id="UP000020077">
    <property type="component" value="Unassembled WGS sequence"/>
</dbReference>